<gene>
    <name evidence="1" type="ORF">BUY44_06045</name>
    <name evidence="2" type="ORF">BUY47_03715</name>
</gene>
<evidence type="ECO:0000313" key="1">
    <source>
        <dbReference type="EMBL" id="PTE73396.1"/>
    </source>
</evidence>
<evidence type="ECO:0000313" key="2">
    <source>
        <dbReference type="EMBL" id="PTF14535.1"/>
    </source>
</evidence>
<organism evidence="1 4">
    <name type="scientific">Staphylococcus devriesei</name>
    <dbReference type="NCBI Taxonomy" id="586733"/>
    <lineage>
        <taxon>Bacteria</taxon>
        <taxon>Bacillati</taxon>
        <taxon>Bacillota</taxon>
        <taxon>Bacilli</taxon>
        <taxon>Bacillales</taxon>
        <taxon>Staphylococcaceae</taxon>
        <taxon>Staphylococcus</taxon>
    </lineage>
</organism>
<dbReference type="OrthoDB" id="2399280at2"/>
<protein>
    <recommendedName>
        <fullName evidence="5">MaoC-like domain-containing protein</fullName>
    </recommendedName>
</protein>
<proteinExistence type="predicted"/>
<reference evidence="2" key="3">
    <citation type="submission" date="2018-03" db="EMBL/GenBank/DDBJ databases">
        <authorList>
            <person name="Naushad S."/>
        </authorList>
    </citation>
    <scope>NUCLEOTIDE SEQUENCE</scope>
    <source>
        <strain evidence="2">SNUC 1409</strain>
    </source>
</reference>
<dbReference type="GeneID" id="48888823"/>
<sequence length="87" mass="10336">MTFNHELVTRYLKLVNDNNPIHNHIVPGQLIVEKAFLICKVNWKSYSIKYRKATIINENVRFDKELENKITVKNDRNEIKIVITKKV</sequence>
<dbReference type="AlphaFoldDB" id="A0A2K4DQM4"/>
<evidence type="ECO:0000313" key="3">
    <source>
        <dbReference type="Proteomes" id="UP000242088"/>
    </source>
</evidence>
<evidence type="ECO:0008006" key="5">
    <source>
        <dbReference type="Google" id="ProtNLM"/>
    </source>
</evidence>
<dbReference type="Proteomes" id="UP000242088">
    <property type="component" value="Unassembled WGS sequence"/>
</dbReference>
<evidence type="ECO:0000313" key="4">
    <source>
        <dbReference type="Proteomes" id="UP000242547"/>
    </source>
</evidence>
<dbReference type="EMBL" id="PYZL01000032">
    <property type="protein sequence ID" value="PTE73396.1"/>
    <property type="molecule type" value="Genomic_DNA"/>
</dbReference>
<comment type="caution">
    <text evidence="1">The sequence shown here is derived from an EMBL/GenBank/DDBJ whole genome shotgun (WGS) entry which is preliminary data.</text>
</comment>
<dbReference type="RefSeq" id="WP_103166084.1">
    <property type="nucleotide sequence ID" value="NZ_CP130489.1"/>
</dbReference>
<name>A0A2K4DQM4_9STAP</name>
<reference evidence="1" key="2">
    <citation type="submission" date="2018-03" db="EMBL/GenBank/DDBJ databases">
        <authorList>
            <person name="Keele B.F."/>
        </authorList>
    </citation>
    <scope>NUCLEOTIDE SEQUENCE</scope>
    <source>
        <strain evidence="1">SNUC 761</strain>
    </source>
</reference>
<keyword evidence="3" id="KW-1185">Reference proteome</keyword>
<dbReference type="Proteomes" id="UP000242547">
    <property type="component" value="Unassembled WGS sequence"/>
</dbReference>
<reference evidence="3 4" key="1">
    <citation type="journal article" date="2016" name="Front. Microbiol.">
        <title>Comprehensive Phylogenetic Analysis of Bovine Non-aureus Staphylococci Species Based on Whole-Genome Sequencing.</title>
        <authorList>
            <person name="Naushad S."/>
            <person name="Barkema H.W."/>
            <person name="Luby C."/>
            <person name="Condas L.A."/>
            <person name="Nobrega D.B."/>
            <person name="Carson D.A."/>
            <person name="De Buck J."/>
        </authorList>
    </citation>
    <scope>NUCLEOTIDE SEQUENCE [LARGE SCALE GENOMIC DNA]</scope>
    <source>
        <strain evidence="2 3">SNUC 1409</strain>
        <strain evidence="1 4">SNUC 761</strain>
    </source>
</reference>
<accession>A0A2K4DQM4</accession>
<dbReference type="EMBL" id="PYZI01000003">
    <property type="protein sequence ID" value="PTF14535.1"/>
    <property type="molecule type" value="Genomic_DNA"/>
</dbReference>